<protein>
    <submittedName>
        <fullName evidence="2">Uncharacterized protein</fullName>
    </submittedName>
</protein>
<dbReference type="BioCyc" id="CSTA292563:G1353-1757-MONOMER"/>
<dbReference type="EMBL" id="CP003940">
    <property type="protein sequence ID" value="AFZ47707.1"/>
    <property type="molecule type" value="Genomic_DNA"/>
</dbReference>
<gene>
    <name evidence="2" type="ordered locus">Cyast_1751</name>
</gene>
<dbReference type="AlphaFoldDB" id="K9YMM8"/>
<keyword evidence="1" id="KW-1133">Transmembrane helix</keyword>
<dbReference type="HOGENOM" id="CLU_2449694_0_0_3"/>
<proteinExistence type="predicted"/>
<feature type="transmembrane region" description="Helical" evidence="1">
    <location>
        <begin position="12"/>
        <end position="37"/>
    </location>
</feature>
<keyword evidence="3" id="KW-1185">Reference proteome</keyword>
<evidence type="ECO:0000313" key="3">
    <source>
        <dbReference type="Proteomes" id="UP000010483"/>
    </source>
</evidence>
<keyword evidence="1" id="KW-0812">Transmembrane</keyword>
<evidence type="ECO:0000256" key="1">
    <source>
        <dbReference type="SAM" id="Phobius"/>
    </source>
</evidence>
<accession>K9YMM8</accession>
<name>K9YMM8_CYASC</name>
<keyword evidence="1" id="KW-0472">Membrane</keyword>
<dbReference type="Proteomes" id="UP000010483">
    <property type="component" value="Chromosome"/>
</dbReference>
<dbReference type="KEGG" id="csn:Cyast_1751"/>
<sequence>MIKVIKKITNDISSLCVHSMLFLLKTSPFLLVIFIGFGDQFLPQPLSKTSRDVRNSITNALSIGENSEVLENNKYNNNRSDQIIKDLSR</sequence>
<reference evidence="3" key="1">
    <citation type="journal article" date="2013" name="Proc. Natl. Acad. Sci. U.S.A.">
        <title>Improving the coverage of the cyanobacterial phylum using diversity-driven genome sequencing.</title>
        <authorList>
            <person name="Shih P.M."/>
            <person name="Wu D."/>
            <person name="Latifi A."/>
            <person name="Axen S.D."/>
            <person name="Fewer D.P."/>
            <person name="Talla E."/>
            <person name="Calteau A."/>
            <person name="Cai F."/>
            <person name="Tandeau de Marsac N."/>
            <person name="Rippka R."/>
            <person name="Herdman M."/>
            <person name="Sivonen K."/>
            <person name="Coursin T."/>
            <person name="Laurent T."/>
            <person name="Goodwin L."/>
            <person name="Nolan M."/>
            <person name="Davenport K.W."/>
            <person name="Han C.S."/>
            <person name="Rubin E.M."/>
            <person name="Eisen J.A."/>
            <person name="Woyke T."/>
            <person name="Gugger M."/>
            <person name="Kerfeld C.A."/>
        </authorList>
    </citation>
    <scope>NUCLEOTIDE SEQUENCE [LARGE SCALE GENOMIC DNA]</scope>
    <source>
        <strain evidence="3">ATCC 29140 / PCC 7202</strain>
    </source>
</reference>
<organism evidence="2 3">
    <name type="scientific">Cyanobacterium stanieri (strain ATCC 29140 / PCC 7202)</name>
    <dbReference type="NCBI Taxonomy" id="292563"/>
    <lineage>
        <taxon>Bacteria</taxon>
        <taxon>Bacillati</taxon>
        <taxon>Cyanobacteriota</taxon>
        <taxon>Cyanophyceae</taxon>
        <taxon>Oscillatoriophycideae</taxon>
        <taxon>Chroococcales</taxon>
        <taxon>Geminocystaceae</taxon>
        <taxon>Cyanobacterium</taxon>
    </lineage>
</organism>
<evidence type="ECO:0000313" key="2">
    <source>
        <dbReference type="EMBL" id="AFZ47707.1"/>
    </source>
</evidence>